<dbReference type="Proteomes" id="UP001420932">
    <property type="component" value="Unassembled WGS sequence"/>
</dbReference>
<sequence>MDASENSDEKTSSMLFSSVVASMGRAPAGVSVSVGWCGAAGSNGVKVEAVSMPVRQRSSSRYIHWRMTNQGIIRRNSNNERRSDDFRLLRGMSKQILLSC</sequence>
<keyword evidence="2" id="KW-1185">Reference proteome</keyword>
<evidence type="ECO:0000313" key="2">
    <source>
        <dbReference type="Proteomes" id="UP001420932"/>
    </source>
</evidence>
<accession>A0AAP0Q117</accession>
<organism evidence="1 2">
    <name type="scientific">Stephania yunnanensis</name>
    <dbReference type="NCBI Taxonomy" id="152371"/>
    <lineage>
        <taxon>Eukaryota</taxon>
        <taxon>Viridiplantae</taxon>
        <taxon>Streptophyta</taxon>
        <taxon>Embryophyta</taxon>
        <taxon>Tracheophyta</taxon>
        <taxon>Spermatophyta</taxon>
        <taxon>Magnoliopsida</taxon>
        <taxon>Ranunculales</taxon>
        <taxon>Menispermaceae</taxon>
        <taxon>Menispermoideae</taxon>
        <taxon>Cissampelideae</taxon>
        <taxon>Stephania</taxon>
    </lineage>
</organism>
<reference evidence="1 2" key="1">
    <citation type="submission" date="2024-01" db="EMBL/GenBank/DDBJ databases">
        <title>Genome assemblies of Stephania.</title>
        <authorList>
            <person name="Yang L."/>
        </authorList>
    </citation>
    <scope>NUCLEOTIDE SEQUENCE [LARGE SCALE GENOMIC DNA]</scope>
    <source>
        <strain evidence="1">YNDBR</strain>
        <tissue evidence="1">Leaf</tissue>
    </source>
</reference>
<name>A0AAP0Q117_9MAGN</name>
<proteinExistence type="predicted"/>
<dbReference type="AlphaFoldDB" id="A0AAP0Q117"/>
<dbReference type="EMBL" id="JBBNAF010000002">
    <property type="protein sequence ID" value="KAK9163747.1"/>
    <property type="molecule type" value="Genomic_DNA"/>
</dbReference>
<gene>
    <name evidence="1" type="ORF">Syun_004649</name>
</gene>
<evidence type="ECO:0000313" key="1">
    <source>
        <dbReference type="EMBL" id="KAK9163747.1"/>
    </source>
</evidence>
<protein>
    <submittedName>
        <fullName evidence="1">Uncharacterized protein</fullName>
    </submittedName>
</protein>
<comment type="caution">
    <text evidence="1">The sequence shown here is derived from an EMBL/GenBank/DDBJ whole genome shotgun (WGS) entry which is preliminary data.</text>
</comment>